<accession>A0A835M328</accession>
<gene>
    <name evidence="1" type="ORF">IFM89_012089</name>
</gene>
<dbReference type="InterPro" id="IPR011990">
    <property type="entry name" value="TPR-like_helical_dom_sf"/>
</dbReference>
<comment type="caution">
    <text evidence="1">The sequence shown here is derived from an EMBL/GenBank/DDBJ whole genome shotgun (WGS) entry which is preliminary data.</text>
</comment>
<proteinExistence type="predicted"/>
<feature type="non-terminal residue" evidence="1">
    <location>
        <position position="1"/>
    </location>
</feature>
<dbReference type="InterPro" id="IPR044190">
    <property type="entry name" value="THA8-like"/>
</dbReference>
<sequence>KHRQSRKQLQRGRNLSIEAFQTVQALKRAKKDDNMVEQVFESKVRRLLKFDMLAVLRELLRQNEALLALQVFKDVRKEYWYKPQVLVYADMIKMFASNDFLEKVELLLLYLKIKRYHLDADTEGFNALLEP</sequence>
<evidence type="ECO:0000313" key="1">
    <source>
        <dbReference type="EMBL" id="KAF9608921.1"/>
    </source>
</evidence>
<dbReference type="GO" id="GO:0000373">
    <property type="term" value="P:Group II intron splicing"/>
    <property type="evidence" value="ECO:0007669"/>
    <property type="project" value="InterPro"/>
</dbReference>
<dbReference type="GO" id="GO:0009658">
    <property type="term" value="P:chloroplast organization"/>
    <property type="evidence" value="ECO:0007669"/>
    <property type="project" value="InterPro"/>
</dbReference>
<dbReference type="AlphaFoldDB" id="A0A835M328"/>
<dbReference type="EMBL" id="JADFTS010000004">
    <property type="protein sequence ID" value="KAF9608921.1"/>
    <property type="molecule type" value="Genomic_DNA"/>
</dbReference>
<protein>
    <submittedName>
        <fullName evidence="1">Uncharacterized protein</fullName>
    </submittedName>
</protein>
<keyword evidence="2" id="KW-1185">Reference proteome</keyword>
<dbReference type="PANTHER" id="PTHR47594">
    <property type="entry name" value="PPR CONTAINING PLANT-LIKE PROTEIN"/>
    <property type="match status" value="1"/>
</dbReference>
<name>A0A835M328_9MAGN</name>
<evidence type="ECO:0000313" key="2">
    <source>
        <dbReference type="Proteomes" id="UP000631114"/>
    </source>
</evidence>
<dbReference type="GO" id="GO:0003723">
    <property type="term" value="F:RNA binding"/>
    <property type="evidence" value="ECO:0007669"/>
    <property type="project" value="InterPro"/>
</dbReference>
<organism evidence="1 2">
    <name type="scientific">Coptis chinensis</name>
    <dbReference type="NCBI Taxonomy" id="261450"/>
    <lineage>
        <taxon>Eukaryota</taxon>
        <taxon>Viridiplantae</taxon>
        <taxon>Streptophyta</taxon>
        <taxon>Embryophyta</taxon>
        <taxon>Tracheophyta</taxon>
        <taxon>Spermatophyta</taxon>
        <taxon>Magnoliopsida</taxon>
        <taxon>Ranunculales</taxon>
        <taxon>Ranunculaceae</taxon>
        <taxon>Coptidoideae</taxon>
        <taxon>Coptis</taxon>
    </lineage>
</organism>
<dbReference type="Proteomes" id="UP000631114">
    <property type="component" value="Unassembled WGS sequence"/>
</dbReference>
<dbReference type="OrthoDB" id="662260at2759"/>
<reference evidence="1 2" key="1">
    <citation type="submission" date="2020-10" db="EMBL/GenBank/DDBJ databases">
        <title>The Coptis chinensis genome and diversification of protoberbering-type alkaloids.</title>
        <authorList>
            <person name="Wang B."/>
            <person name="Shu S."/>
            <person name="Song C."/>
            <person name="Liu Y."/>
        </authorList>
    </citation>
    <scope>NUCLEOTIDE SEQUENCE [LARGE SCALE GENOMIC DNA]</scope>
    <source>
        <strain evidence="1">HL-2020</strain>
        <tissue evidence="1">Leaf</tissue>
    </source>
</reference>
<dbReference type="Gene3D" id="1.25.40.10">
    <property type="entry name" value="Tetratricopeptide repeat domain"/>
    <property type="match status" value="1"/>
</dbReference>
<dbReference type="PANTHER" id="PTHR47594:SF4">
    <property type="entry name" value="OS04G0475500 PROTEIN"/>
    <property type="match status" value="1"/>
</dbReference>